<dbReference type="Pfam" id="PF08240">
    <property type="entry name" value="ADH_N"/>
    <property type="match status" value="1"/>
</dbReference>
<evidence type="ECO:0000313" key="5">
    <source>
        <dbReference type="EMBL" id="KAF2638306.1"/>
    </source>
</evidence>
<dbReference type="InterPro" id="IPR047122">
    <property type="entry name" value="Trans-enoyl_RdTase-like"/>
</dbReference>
<dbReference type="InterPro" id="IPR013154">
    <property type="entry name" value="ADH-like_N"/>
</dbReference>
<protein>
    <submittedName>
        <fullName evidence="5">Groes-like alcohol dehydrogenase</fullName>
    </submittedName>
</protein>
<proteinExistence type="inferred from homology"/>
<organism evidence="5 6">
    <name type="scientific">Massarina eburnea CBS 473.64</name>
    <dbReference type="NCBI Taxonomy" id="1395130"/>
    <lineage>
        <taxon>Eukaryota</taxon>
        <taxon>Fungi</taxon>
        <taxon>Dikarya</taxon>
        <taxon>Ascomycota</taxon>
        <taxon>Pezizomycotina</taxon>
        <taxon>Dothideomycetes</taxon>
        <taxon>Pleosporomycetidae</taxon>
        <taxon>Pleosporales</taxon>
        <taxon>Massarineae</taxon>
        <taxon>Massarinaceae</taxon>
        <taxon>Massarina</taxon>
    </lineage>
</organism>
<dbReference type="InterPro" id="IPR036291">
    <property type="entry name" value="NAD(P)-bd_dom_sf"/>
</dbReference>
<dbReference type="PANTHER" id="PTHR45348">
    <property type="entry name" value="HYPOTHETICAL OXIDOREDUCTASE (EUROFUNG)"/>
    <property type="match status" value="1"/>
</dbReference>
<evidence type="ECO:0000256" key="1">
    <source>
        <dbReference type="ARBA" id="ARBA00008072"/>
    </source>
</evidence>
<dbReference type="Gene3D" id="3.40.50.720">
    <property type="entry name" value="NAD(P)-binding Rossmann-like Domain"/>
    <property type="match status" value="1"/>
</dbReference>
<comment type="subunit">
    <text evidence="2">Monomer.</text>
</comment>
<accession>A0A6A6RS45</accession>
<dbReference type="SUPFAM" id="SSF50129">
    <property type="entry name" value="GroES-like"/>
    <property type="match status" value="1"/>
</dbReference>
<dbReference type="Gene3D" id="3.90.180.10">
    <property type="entry name" value="Medium-chain alcohol dehydrogenases, catalytic domain"/>
    <property type="match status" value="1"/>
</dbReference>
<dbReference type="SUPFAM" id="SSF51735">
    <property type="entry name" value="NAD(P)-binding Rossmann-fold domains"/>
    <property type="match status" value="1"/>
</dbReference>
<comment type="similarity">
    <text evidence="1">Belongs to the zinc-containing alcohol dehydrogenase family.</text>
</comment>
<dbReference type="GO" id="GO:0016651">
    <property type="term" value="F:oxidoreductase activity, acting on NAD(P)H"/>
    <property type="evidence" value="ECO:0007669"/>
    <property type="project" value="InterPro"/>
</dbReference>
<evidence type="ECO:0000259" key="4">
    <source>
        <dbReference type="SMART" id="SM00829"/>
    </source>
</evidence>
<keyword evidence="6" id="KW-1185">Reference proteome</keyword>
<reference evidence="5" key="1">
    <citation type="journal article" date="2020" name="Stud. Mycol.">
        <title>101 Dothideomycetes genomes: a test case for predicting lifestyles and emergence of pathogens.</title>
        <authorList>
            <person name="Haridas S."/>
            <person name="Albert R."/>
            <person name="Binder M."/>
            <person name="Bloem J."/>
            <person name="Labutti K."/>
            <person name="Salamov A."/>
            <person name="Andreopoulos B."/>
            <person name="Baker S."/>
            <person name="Barry K."/>
            <person name="Bills G."/>
            <person name="Bluhm B."/>
            <person name="Cannon C."/>
            <person name="Castanera R."/>
            <person name="Culley D."/>
            <person name="Daum C."/>
            <person name="Ezra D."/>
            <person name="Gonzalez J."/>
            <person name="Henrissat B."/>
            <person name="Kuo A."/>
            <person name="Liang C."/>
            <person name="Lipzen A."/>
            <person name="Lutzoni F."/>
            <person name="Magnuson J."/>
            <person name="Mondo S."/>
            <person name="Nolan M."/>
            <person name="Ohm R."/>
            <person name="Pangilinan J."/>
            <person name="Park H.-J."/>
            <person name="Ramirez L."/>
            <person name="Alfaro M."/>
            <person name="Sun H."/>
            <person name="Tritt A."/>
            <person name="Yoshinaga Y."/>
            <person name="Zwiers L.-H."/>
            <person name="Turgeon B."/>
            <person name="Goodwin S."/>
            <person name="Spatafora J."/>
            <person name="Crous P."/>
            <person name="Grigoriev I."/>
        </authorList>
    </citation>
    <scope>NUCLEOTIDE SEQUENCE</scope>
    <source>
        <strain evidence="5">CBS 473.64</strain>
    </source>
</reference>
<evidence type="ECO:0000256" key="3">
    <source>
        <dbReference type="ARBA" id="ARBA00023002"/>
    </source>
</evidence>
<dbReference type="InterPro" id="IPR020843">
    <property type="entry name" value="ER"/>
</dbReference>
<dbReference type="Proteomes" id="UP000799753">
    <property type="component" value="Unassembled WGS sequence"/>
</dbReference>
<dbReference type="CDD" id="cd08249">
    <property type="entry name" value="enoyl_reductase_like"/>
    <property type="match status" value="1"/>
</dbReference>
<dbReference type="OrthoDB" id="3233595at2759"/>
<dbReference type="PANTHER" id="PTHR45348:SF5">
    <property type="entry name" value="OXIDOREDUCTASE, PUTATIVE (AFU_ORTHOLOGUE AFUA_8G01420)-RELATED"/>
    <property type="match status" value="1"/>
</dbReference>
<dbReference type="SMART" id="SM00829">
    <property type="entry name" value="PKS_ER"/>
    <property type="match status" value="1"/>
</dbReference>
<sequence>MPLQAIVPPSLASLTFISTPIPTPTPHQVVIKVLVAGSNPADWKIPAMKNQAINSGHDLAGIVHSVGSAVYEFKPGDRVAAFHETFTENGAYAEYAVAPDWTTFHVPESVSLEEAVTVPVAALTAAVAMFSDLGLRSPWDVVEGESREKLPFLIYGVGSAVGSFAAKLARLAGLGPVIGVAGRASVYAETLVDYVVDYRQGEDALVAAVERVLENEGLGNKVPYVFDAVSENGSLEATLRFIDPKGGKVSTVLPPKLFAKDKENYSYPAGVTGINSILPVIHSTKKEFGYIWSRYLGRLLADGRLKAHPYEVVSGGLKCVLTGLQNLKDGKASAMKYVYRIEDTGDVEIDKGGE</sequence>
<feature type="domain" description="Enoyl reductase (ER)" evidence="4">
    <location>
        <begin position="9"/>
        <end position="335"/>
    </location>
</feature>
<dbReference type="EMBL" id="MU006790">
    <property type="protein sequence ID" value="KAF2638306.1"/>
    <property type="molecule type" value="Genomic_DNA"/>
</dbReference>
<dbReference type="InterPro" id="IPR011032">
    <property type="entry name" value="GroES-like_sf"/>
</dbReference>
<evidence type="ECO:0000313" key="6">
    <source>
        <dbReference type="Proteomes" id="UP000799753"/>
    </source>
</evidence>
<dbReference type="AlphaFoldDB" id="A0A6A6RS45"/>
<evidence type="ECO:0000256" key="2">
    <source>
        <dbReference type="ARBA" id="ARBA00011245"/>
    </source>
</evidence>
<gene>
    <name evidence="5" type="ORF">P280DRAFT_456208</name>
</gene>
<keyword evidence="3" id="KW-0560">Oxidoreductase</keyword>
<name>A0A6A6RS45_9PLEO</name>